<gene>
    <name evidence="3" type="ORF">E4K66_21950</name>
</gene>
<feature type="compositionally biased region" description="Low complexity" evidence="1">
    <location>
        <begin position="59"/>
        <end position="71"/>
    </location>
</feature>
<keyword evidence="2" id="KW-0732">Signal</keyword>
<evidence type="ECO:0000256" key="1">
    <source>
        <dbReference type="SAM" id="MobiDB-lite"/>
    </source>
</evidence>
<dbReference type="Proteomes" id="UP000298225">
    <property type="component" value="Unassembled WGS sequence"/>
</dbReference>
<protein>
    <submittedName>
        <fullName evidence="3">Uncharacterized protein</fullName>
    </submittedName>
</protein>
<dbReference type="EMBL" id="SPQU01000010">
    <property type="protein sequence ID" value="TFV36679.1"/>
    <property type="molecule type" value="Genomic_DNA"/>
</dbReference>
<reference evidence="3 4" key="1">
    <citation type="submission" date="2019-03" db="EMBL/GenBank/DDBJ databases">
        <title>Bradyrhizobium strains diversity isolated from Chamaecrista fasciculata.</title>
        <authorList>
            <person name="Urquiaga M.C.O."/>
            <person name="Hungria M."/>
            <person name="Delamuta J.R.M."/>
        </authorList>
    </citation>
    <scope>NUCLEOTIDE SEQUENCE [LARGE SCALE GENOMIC DNA]</scope>
    <source>
        <strain evidence="3 4">CNPSo 3424</strain>
    </source>
</reference>
<proteinExistence type="predicted"/>
<feature type="chain" id="PRO_5021258321" evidence="2">
    <location>
        <begin position="25"/>
        <end position="151"/>
    </location>
</feature>
<name>A0A4Y9L1L2_9BRAD</name>
<feature type="region of interest" description="Disordered" evidence="1">
    <location>
        <begin position="34"/>
        <end position="74"/>
    </location>
</feature>
<evidence type="ECO:0000313" key="3">
    <source>
        <dbReference type="EMBL" id="TFV36679.1"/>
    </source>
</evidence>
<evidence type="ECO:0000256" key="2">
    <source>
        <dbReference type="SAM" id="SignalP"/>
    </source>
</evidence>
<evidence type="ECO:0000313" key="4">
    <source>
        <dbReference type="Proteomes" id="UP000298225"/>
    </source>
</evidence>
<feature type="compositionally biased region" description="Pro residues" evidence="1">
    <location>
        <begin position="34"/>
        <end position="58"/>
    </location>
</feature>
<dbReference type="RefSeq" id="WP_126259485.1">
    <property type="nucleotide sequence ID" value="NZ_SPQU01000010.1"/>
</dbReference>
<dbReference type="AlphaFoldDB" id="A0A4Y9L1L2"/>
<sequence>MLSLKPLAVTLGVAFATMPAAAFAQFPPPPPMAPPAVPAAGPPRPGPGPGLGAPPPRLGPAAVPRADPAARGLGRVPTVANSARAVSVNIGRGDYAHHRLGTYGARAASYAGAYAAGVYAGHAYDDSRSSYYASGNCAYVYRRHRRVLICD</sequence>
<accession>A0A4Y9L1L2</accession>
<feature type="signal peptide" evidence="2">
    <location>
        <begin position="1"/>
        <end position="24"/>
    </location>
</feature>
<comment type="caution">
    <text evidence="3">The sequence shown here is derived from an EMBL/GenBank/DDBJ whole genome shotgun (WGS) entry which is preliminary data.</text>
</comment>
<keyword evidence="4" id="KW-1185">Reference proteome</keyword>
<organism evidence="3 4">
    <name type="scientific">Bradyrhizobium frederickii</name>
    <dbReference type="NCBI Taxonomy" id="2560054"/>
    <lineage>
        <taxon>Bacteria</taxon>
        <taxon>Pseudomonadati</taxon>
        <taxon>Pseudomonadota</taxon>
        <taxon>Alphaproteobacteria</taxon>
        <taxon>Hyphomicrobiales</taxon>
        <taxon>Nitrobacteraceae</taxon>
        <taxon>Bradyrhizobium</taxon>
    </lineage>
</organism>